<dbReference type="PROSITE" id="PS50932">
    <property type="entry name" value="HTH_LACI_2"/>
    <property type="match status" value="1"/>
</dbReference>
<organism evidence="5 6">
    <name type="scientific">Clostridium celatum DSM 1785</name>
    <dbReference type="NCBI Taxonomy" id="545697"/>
    <lineage>
        <taxon>Bacteria</taxon>
        <taxon>Bacillati</taxon>
        <taxon>Bacillota</taxon>
        <taxon>Clostridia</taxon>
        <taxon>Eubacteriales</taxon>
        <taxon>Clostridiaceae</taxon>
        <taxon>Clostridium</taxon>
    </lineage>
</organism>
<dbReference type="Proteomes" id="UP000010420">
    <property type="component" value="Unassembled WGS sequence"/>
</dbReference>
<dbReference type="STRING" id="545697.HMPREF0216_00971"/>
<proteinExistence type="predicted"/>
<dbReference type="RefSeq" id="WP_005211628.1">
    <property type="nucleotide sequence ID" value="NZ_KB291618.1"/>
</dbReference>
<dbReference type="AlphaFoldDB" id="L1QJH1"/>
<gene>
    <name evidence="5" type="ORF">HMPREF0216_00971</name>
</gene>
<protein>
    <submittedName>
        <fullName evidence="5">Putative trehalose operon repressor</fullName>
    </submittedName>
</protein>
<dbReference type="PATRIC" id="fig|545697.3.peg.956"/>
<feature type="domain" description="HTH lacI-type" evidence="4">
    <location>
        <begin position="3"/>
        <end position="56"/>
    </location>
</feature>
<dbReference type="PROSITE" id="PS00356">
    <property type="entry name" value="HTH_LACI_1"/>
    <property type="match status" value="1"/>
</dbReference>
<dbReference type="Pfam" id="PF00356">
    <property type="entry name" value="LacI"/>
    <property type="match status" value="1"/>
</dbReference>
<evidence type="ECO:0000256" key="2">
    <source>
        <dbReference type="ARBA" id="ARBA00023125"/>
    </source>
</evidence>
<dbReference type="Gene3D" id="3.40.50.2300">
    <property type="match status" value="2"/>
</dbReference>
<evidence type="ECO:0000256" key="1">
    <source>
        <dbReference type="ARBA" id="ARBA00023015"/>
    </source>
</evidence>
<dbReference type="HOGENOM" id="CLU_037628_6_0_9"/>
<dbReference type="PANTHER" id="PTHR30146:SF146">
    <property type="entry name" value="HTH-TYPE TRANSCRIPTIONAL REGULATOR TRER"/>
    <property type="match status" value="1"/>
</dbReference>
<dbReference type="SUPFAM" id="SSF47413">
    <property type="entry name" value="lambda repressor-like DNA-binding domains"/>
    <property type="match status" value="1"/>
</dbReference>
<dbReference type="SMART" id="SM00354">
    <property type="entry name" value="HTH_LACI"/>
    <property type="match status" value="1"/>
</dbReference>
<comment type="caution">
    <text evidence="5">The sequence shown here is derived from an EMBL/GenBank/DDBJ whole genome shotgun (WGS) entry which is preliminary data.</text>
</comment>
<dbReference type="CDD" id="cd01392">
    <property type="entry name" value="HTH_LacI"/>
    <property type="match status" value="1"/>
</dbReference>
<evidence type="ECO:0000313" key="5">
    <source>
        <dbReference type="EMBL" id="EKY28128.1"/>
    </source>
</evidence>
<evidence type="ECO:0000313" key="6">
    <source>
        <dbReference type="Proteomes" id="UP000010420"/>
    </source>
</evidence>
<dbReference type="InterPro" id="IPR028082">
    <property type="entry name" value="Peripla_BP_I"/>
</dbReference>
<reference evidence="5 6" key="1">
    <citation type="submission" date="2012-05" db="EMBL/GenBank/DDBJ databases">
        <authorList>
            <person name="Weinstock G."/>
            <person name="Sodergren E."/>
            <person name="Lobos E.A."/>
            <person name="Fulton L."/>
            <person name="Fulton R."/>
            <person name="Courtney L."/>
            <person name="Fronick C."/>
            <person name="O'Laughlin M."/>
            <person name="Godfrey J."/>
            <person name="Wilson R.M."/>
            <person name="Miner T."/>
            <person name="Farmer C."/>
            <person name="Delehaunty K."/>
            <person name="Cordes M."/>
            <person name="Minx P."/>
            <person name="Tomlinson C."/>
            <person name="Chen J."/>
            <person name="Wollam A."/>
            <person name="Pepin K.H."/>
            <person name="Bhonagiri V."/>
            <person name="Zhang X."/>
            <person name="Suruliraj S."/>
            <person name="Warren W."/>
            <person name="Mitreva M."/>
            <person name="Mardis E.R."/>
            <person name="Wilson R.K."/>
        </authorList>
    </citation>
    <scope>NUCLEOTIDE SEQUENCE [LARGE SCALE GENOMIC DNA]</scope>
    <source>
        <strain evidence="5 6">DSM 1785</strain>
    </source>
</reference>
<dbReference type="InterPro" id="IPR010982">
    <property type="entry name" value="Lambda_DNA-bd_dom_sf"/>
</dbReference>
<dbReference type="EMBL" id="AMEZ01000026">
    <property type="protein sequence ID" value="EKY28128.1"/>
    <property type="molecule type" value="Genomic_DNA"/>
</dbReference>
<dbReference type="InterPro" id="IPR046335">
    <property type="entry name" value="LacI/GalR-like_sensor"/>
</dbReference>
<dbReference type="OrthoDB" id="3180992at2"/>
<keyword evidence="1" id="KW-0805">Transcription regulation</keyword>
<dbReference type="eggNOG" id="COG1609">
    <property type="taxonomic scope" value="Bacteria"/>
</dbReference>
<keyword evidence="6" id="KW-1185">Reference proteome</keyword>
<dbReference type="InterPro" id="IPR000843">
    <property type="entry name" value="HTH_LacI"/>
</dbReference>
<evidence type="ECO:0000256" key="3">
    <source>
        <dbReference type="ARBA" id="ARBA00023163"/>
    </source>
</evidence>
<dbReference type="Gene3D" id="1.10.260.40">
    <property type="entry name" value="lambda repressor-like DNA-binding domains"/>
    <property type="match status" value="1"/>
</dbReference>
<dbReference type="SUPFAM" id="SSF53822">
    <property type="entry name" value="Periplasmic binding protein-like I"/>
    <property type="match status" value="1"/>
</dbReference>
<dbReference type="GO" id="GO:0000976">
    <property type="term" value="F:transcription cis-regulatory region binding"/>
    <property type="evidence" value="ECO:0007669"/>
    <property type="project" value="TreeGrafter"/>
</dbReference>
<name>L1QJH1_9CLOT</name>
<keyword evidence="2" id="KW-0238">DNA-binding</keyword>
<evidence type="ECO:0000259" key="4">
    <source>
        <dbReference type="PROSITE" id="PS50932"/>
    </source>
</evidence>
<dbReference type="GO" id="GO:0003700">
    <property type="term" value="F:DNA-binding transcription factor activity"/>
    <property type="evidence" value="ECO:0007669"/>
    <property type="project" value="TreeGrafter"/>
</dbReference>
<dbReference type="CDD" id="cd01542">
    <property type="entry name" value="PBP1_TreR-like"/>
    <property type="match status" value="1"/>
</dbReference>
<keyword evidence="3" id="KW-0804">Transcription</keyword>
<sequence>MALNIIDIAKLAGVSKSTVSRYLNNGYVGAEAREKIKKVLDETGFTPQRQAKGMRTKKTNLIGVIVPKISSETPARVVEGITEILSPNNYDILIANTNLSIEKELEYLNIFKANQVDGIIFMATKVTEKHISVMKNLEVPIVVVAQDIEGFSSVFFNEFDATRDITNCIIEKGHKKLGYIGVYEEDQAVGFDRREAFIETLNEKNIEIINENIKIGDFAEESGYKLAKEIMEGNNPPTAIVAVTDNLALGAIEYLIDNNYRVPEDVAVVGMGDSKISRVITPKLTTIHYHYKTAGRKSAEIMLEYLNEKTIQKEKMVKKVKINCLLIKRNSEKSNCEKVLMIYIWECSYI</sequence>
<accession>L1QJH1</accession>
<dbReference type="PANTHER" id="PTHR30146">
    <property type="entry name" value="LACI-RELATED TRANSCRIPTIONAL REPRESSOR"/>
    <property type="match status" value="1"/>
</dbReference>
<dbReference type="Pfam" id="PF13377">
    <property type="entry name" value="Peripla_BP_3"/>
    <property type="match status" value="1"/>
</dbReference>